<keyword evidence="1" id="KW-0175">Coiled coil</keyword>
<protein>
    <recommendedName>
        <fullName evidence="2">CHAT domain-containing protein</fullName>
    </recommendedName>
</protein>
<dbReference type="HOGENOM" id="CLU_253910_0_0_1"/>
<reference evidence="4" key="2">
    <citation type="submission" date="2015-01" db="EMBL/GenBank/DDBJ databases">
        <title>Evolutionary Origins and Diversification of the Mycorrhizal Mutualists.</title>
        <authorList>
            <consortium name="DOE Joint Genome Institute"/>
            <consortium name="Mycorrhizal Genomics Consortium"/>
            <person name="Kohler A."/>
            <person name="Kuo A."/>
            <person name="Nagy L.G."/>
            <person name="Floudas D."/>
            <person name="Copeland A."/>
            <person name="Barry K.W."/>
            <person name="Cichocki N."/>
            <person name="Veneault-Fourrey C."/>
            <person name="LaButti K."/>
            <person name="Lindquist E.A."/>
            <person name="Lipzen A."/>
            <person name="Lundell T."/>
            <person name="Morin E."/>
            <person name="Murat C."/>
            <person name="Riley R."/>
            <person name="Ohm R."/>
            <person name="Sun H."/>
            <person name="Tunlid A."/>
            <person name="Henrissat B."/>
            <person name="Grigoriev I.V."/>
            <person name="Hibbett D.S."/>
            <person name="Martin F."/>
        </authorList>
    </citation>
    <scope>NUCLEOTIDE SEQUENCE [LARGE SCALE GENOMIC DNA]</scope>
    <source>
        <strain evidence="4">LaAM-08-1</strain>
    </source>
</reference>
<reference evidence="3 4" key="1">
    <citation type="submission" date="2014-04" db="EMBL/GenBank/DDBJ databases">
        <authorList>
            <consortium name="DOE Joint Genome Institute"/>
            <person name="Kuo A."/>
            <person name="Kohler A."/>
            <person name="Nagy L.G."/>
            <person name="Floudas D."/>
            <person name="Copeland A."/>
            <person name="Barry K.W."/>
            <person name="Cichocki N."/>
            <person name="Veneault-Fourrey C."/>
            <person name="LaButti K."/>
            <person name="Lindquist E.A."/>
            <person name="Lipzen A."/>
            <person name="Lundell T."/>
            <person name="Morin E."/>
            <person name="Murat C."/>
            <person name="Sun H."/>
            <person name="Tunlid A."/>
            <person name="Henrissat B."/>
            <person name="Grigoriev I.V."/>
            <person name="Hibbett D.S."/>
            <person name="Martin F."/>
            <person name="Nordberg H.P."/>
            <person name="Cantor M.N."/>
            <person name="Hua S.X."/>
        </authorList>
    </citation>
    <scope>NUCLEOTIDE SEQUENCE [LARGE SCALE GENOMIC DNA]</scope>
    <source>
        <strain evidence="3 4">LaAM-08-1</strain>
    </source>
</reference>
<name>A0A0C9XWX0_9AGAR</name>
<evidence type="ECO:0000313" key="3">
    <source>
        <dbReference type="EMBL" id="KIK09486.1"/>
    </source>
</evidence>
<dbReference type="EMBL" id="KN838538">
    <property type="protein sequence ID" value="KIK09486.1"/>
    <property type="molecule type" value="Genomic_DNA"/>
</dbReference>
<evidence type="ECO:0000259" key="2">
    <source>
        <dbReference type="Pfam" id="PF12770"/>
    </source>
</evidence>
<feature type="domain" description="CHAT" evidence="2">
    <location>
        <begin position="1121"/>
        <end position="1397"/>
    </location>
</feature>
<sequence length="1398" mass="154643">MAPTKTIPKPDDKPLDDIFIAVLGDSNSAKAFIKDASGSVPLPNTQLDHINFSIPFPLDAYNIQLVQMKEFKVSDTQNDADLLNTLAALVATLHMRGQSLRGVIFLLSLASPRIGGTAKANLDILSKLCDKSGFKNTVFVTPKWSSAIKSYSNRELELKKVYLGKYITAGAQYFRHHDSTGSAKAILQALLKVSWVPLHLQTEVVEGGNLIAKSGASLKLQNDLLTKLKNEMEKKEQEDDEDDQDERRLFQDRFFQLHMEKTDLLWGLAASSDIENEFYKMKKLVLEYSTNFFISVFGDSQLATNKFIELLSGSKMDSANNVQASAEVALGGKHFRLVNMPSFLGNACEADTLNNIASYLAALTLGDHKLVGLIYVYEGSSTSGINLEMLKEIAGTRAMKNLVIAAPAANYSVSQPPLASEAQVIEYNSQLKTSAEKVIRAVSKISNGFKSGLLLRIQREVVHNKTPVADTTAGLKVQALLMEKTQGVEKQLKDHLYKKDHYKGDHVKRKLEIKTAILEFQIACIKQSGKFGAFKDLLMEFENDVSVANAIKQLEAALNKTPTHFPGRFRPSGRLANLYNAHFHEFGNATDLEGAVKAYDEAIKNIPADHPDLPELQLALSKALEQRFEIFGQQSDISKALDSCREAVQMFTNKRSLKKAIALHALGTMFRQKFQRLGETEDIDNSVDSFNQAIFHLEGVNTTSAHGMDILLGDLCGSLILRGKHINSAPDIDKGIDAINKVIPSLSINHPAYCMLKNQWCCAYAEKAKSLKSMTYVTEAIIAGEEAVAKSGHNTQEAHYLANLGTAYFYRYELQTEKHKTSEAKSDLEDAKLCFKSAAYCESANLFVRLKAAKEWAKCTFMRNKRPLKAFKCGVHFLPRIAGLALPIKEQHRRLGEIGTMVGDAVAAAADAKDFSLAVEWSEQGRSIVWTQLLQLRTQNHDLQKQEPKLASELQRLSIMLQKLALEEDSSSSALAVSLNLAPKKDKVLQSPEGLAEEWENLVLSIRKIPKFHYFLLPKKVEELQAAAGIGTVIIINAQAKQCDALILHRSAPIDHIKLRITLGKAKKLQEYLASLLSDTGLQSRGMLKDVKNDSVHGVKTVWEWFPDGETKNQDPLASILQILWERVTMPIIKKMKAQKNLARLPHIWWCPSGPFAFLPLHAAGLYNKNEDCIRNYFISSYTPTLSALLNTSTSAPSGTVKILAISQANAQGQAALPKTEEEIAKIQTHANGLSVISLGGSKATVDSVAKEMQECSWIHLACHGVQRVDDPLKSALILHEGKHLELQEIVKMNLPKARFAFLSACQTATGDKQLTDEAVHLAGGMLLVGYQGVIATMWSIQDHDGPVISDLVYANLLQKKQPDHKRAAKALHLAVEHLRKEKGAPLLHWVPFIHIGL</sequence>
<dbReference type="STRING" id="1095629.A0A0C9XWX0"/>
<dbReference type="Gene3D" id="1.25.40.10">
    <property type="entry name" value="Tetratricopeptide repeat domain"/>
    <property type="match status" value="1"/>
</dbReference>
<proteinExistence type="predicted"/>
<dbReference type="SUPFAM" id="SSF81901">
    <property type="entry name" value="HCP-like"/>
    <property type="match status" value="1"/>
</dbReference>
<organism evidence="3 4">
    <name type="scientific">Laccaria amethystina LaAM-08-1</name>
    <dbReference type="NCBI Taxonomy" id="1095629"/>
    <lineage>
        <taxon>Eukaryota</taxon>
        <taxon>Fungi</taxon>
        <taxon>Dikarya</taxon>
        <taxon>Basidiomycota</taxon>
        <taxon>Agaricomycotina</taxon>
        <taxon>Agaricomycetes</taxon>
        <taxon>Agaricomycetidae</taxon>
        <taxon>Agaricales</taxon>
        <taxon>Agaricineae</taxon>
        <taxon>Hydnangiaceae</taxon>
        <taxon>Laccaria</taxon>
    </lineage>
</organism>
<keyword evidence="4" id="KW-1185">Reference proteome</keyword>
<dbReference type="Pfam" id="PF12770">
    <property type="entry name" value="CHAT"/>
    <property type="match status" value="1"/>
</dbReference>
<evidence type="ECO:0000313" key="4">
    <source>
        <dbReference type="Proteomes" id="UP000054477"/>
    </source>
</evidence>
<dbReference type="InterPro" id="IPR011990">
    <property type="entry name" value="TPR-like_helical_dom_sf"/>
</dbReference>
<dbReference type="Proteomes" id="UP000054477">
    <property type="component" value="Unassembled WGS sequence"/>
</dbReference>
<dbReference type="OrthoDB" id="9991317at2759"/>
<accession>A0A0C9XWX0</accession>
<evidence type="ECO:0000256" key="1">
    <source>
        <dbReference type="SAM" id="Coils"/>
    </source>
</evidence>
<dbReference type="InterPro" id="IPR024983">
    <property type="entry name" value="CHAT_dom"/>
</dbReference>
<feature type="coiled-coil region" evidence="1">
    <location>
        <begin position="218"/>
        <end position="245"/>
    </location>
</feature>
<gene>
    <name evidence="3" type="ORF">K443DRAFT_127423</name>
</gene>